<comment type="similarity">
    <text evidence="6">Belongs to the dispatched family.</text>
</comment>
<dbReference type="InterPro" id="IPR000731">
    <property type="entry name" value="SSD"/>
</dbReference>
<evidence type="ECO:0000256" key="3">
    <source>
        <dbReference type="ARBA" id="ARBA00022989"/>
    </source>
</evidence>
<feature type="domain" description="SSD" evidence="8">
    <location>
        <begin position="412"/>
        <end position="505"/>
    </location>
</feature>
<evidence type="ECO:0000256" key="2">
    <source>
        <dbReference type="ARBA" id="ARBA00022692"/>
    </source>
</evidence>
<keyword evidence="5" id="KW-0325">Glycoprotein</keyword>
<proteinExistence type="inferred from homology"/>
<feature type="transmembrane region" description="Helical" evidence="7">
    <location>
        <begin position="373"/>
        <end position="394"/>
    </location>
</feature>
<feature type="transmembrane region" description="Helical" evidence="7">
    <location>
        <begin position="968"/>
        <end position="993"/>
    </location>
</feature>
<evidence type="ECO:0000259" key="8">
    <source>
        <dbReference type="PROSITE" id="PS50156"/>
    </source>
</evidence>
<dbReference type="PANTHER" id="PTHR45951">
    <property type="entry name" value="PROTEIN DISPATCHED-RELATED"/>
    <property type="match status" value="1"/>
</dbReference>
<gene>
    <name evidence="10" type="primary">LOC100372582</name>
</gene>
<dbReference type="SUPFAM" id="SSF82866">
    <property type="entry name" value="Multidrug efflux transporter AcrB transmembrane domain"/>
    <property type="match status" value="2"/>
</dbReference>
<feature type="transmembrane region" description="Helical" evidence="7">
    <location>
        <begin position="400"/>
        <end position="426"/>
    </location>
</feature>
<evidence type="ECO:0000256" key="5">
    <source>
        <dbReference type="ARBA" id="ARBA00023180"/>
    </source>
</evidence>
<feature type="transmembrane region" description="Helical" evidence="7">
    <location>
        <begin position="352"/>
        <end position="368"/>
    </location>
</feature>
<evidence type="ECO:0000313" key="10">
    <source>
        <dbReference type="RefSeq" id="XP_002736516.1"/>
    </source>
</evidence>
<keyword evidence="4 7" id="KW-0472">Membrane</keyword>
<dbReference type="PROSITE" id="PS50156">
    <property type="entry name" value="SSD"/>
    <property type="match status" value="1"/>
</dbReference>
<sequence length="1084" mass="121863">MTSVLTSSSSAALHSSGTRTEATEIWELREPNKRSSNGGVVNPVAIREYPETSRRLPGITERPNQSTTAATKGHKQPLAWCEFIVKRPKIAFGVTLCCNFSFFLLTIILVVSGQNVFPTVFTDLPLQLKYDNQWLRFMAWQARDNNFTRYVHTVDSLGYSAGIRSTLYQGIIIVYELPGGNVLSKTSLEAIRDLENELTAKPGYVDYCQLNRLGNCIKPISIVRFFDGTYAAQHPVFNDTNFQNIPAVLAAANSVPKLRNMLQFHLGKDSVIDEVNSIAMSSLTRSIIPHGLPLENMSDEKEMTKIVDNFITSTYESRLQELNRNGYGGLRIFYNSRLLWQNAVNKQVEKDLVLVAGSIAFIFGFIWFQTNSLWITGFAVLGIITSFFCANLIYRYVFDFHFFGVFHILAIFIILGIGADDLFVFMDTWRATEFVEYPGLEYRLSDAYRRATGSMLVTSLTTSIAFFVNAVSPLLGVSTFGIFAGILVLVNYITVIIFFPTVVITYHLFWRDFLWCCHRPCIKRPVTNESMEVLNEQRNKQKNIVVRFFVGRYYRFVTHKVSRWNIILSFAVLVAGFGYSASLLGPQEEGVQIFKDGSNFIEFANRRRDSFKPSMNDRVSNVNIIWGLKNQDLSRCHHTDYECPGDTIWDDSFDLNPLPAQAALLKFCDRLQGLTDKEIDDLHVRRDLVTGRPQVKCFIENMDTFYKNITRVNGSTVNWSLPTSETKIRSLMDANPSIFNTSQLHNTYYRYFETGLGFWLTRGYTGRANPDNEAFQNYIGEQEDPMDTLSTLTGNDKYGTRLRYAAISVTTTLMFGSIGYNDGIPIIDAWERFINTEMAKMPPSVSNGFQCTCEGSFNLWHWIKVQKTLADSAIKGIIYGIVLAFPVLVIATQNIILGTMATVSIALTTVCVVGVIPMAGWKLGVLESLNLSIIVGLAVDYVVHLAQGYHLSQKEDRLGRLQDTLEHVAVSVVSGAATTLGASLFMLFAQIIFFMQFGIFMFATIGFSLVFSLGLFTTLLGIMGPQGQTGSLVLIYNWIIGRKNGDVECTTCDGKGYHDPKHYDVRSVALSPINSPLISYRPSL</sequence>
<dbReference type="Pfam" id="PF12349">
    <property type="entry name" value="Sterol-sensing"/>
    <property type="match status" value="1"/>
</dbReference>
<dbReference type="InterPro" id="IPR053958">
    <property type="entry name" value="HMGCR/SNAP/NPC1-like_SSD"/>
</dbReference>
<feature type="transmembrane region" description="Helical" evidence="7">
    <location>
        <begin position="929"/>
        <end position="947"/>
    </location>
</feature>
<evidence type="ECO:0000256" key="6">
    <source>
        <dbReference type="ARBA" id="ARBA00038046"/>
    </source>
</evidence>
<comment type="subcellular location">
    <subcellularLocation>
        <location evidence="1">Membrane</location>
        <topology evidence="1">Multi-pass membrane protein</topology>
    </subcellularLocation>
</comment>
<keyword evidence="9" id="KW-1185">Reference proteome</keyword>
<keyword evidence="3 7" id="KW-1133">Transmembrane helix</keyword>
<protein>
    <submittedName>
        <fullName evidence="10">Protein dispatched homolog 1-like</fullName>
    </submittedName>
</protein>
<feature type="transmembrane region" description="Helical" evidence="7">
    <location>
        <begin position="480"/>
        <end position="509"/>
    </location>
</feature>
<dbReference type="Proteomes" id="UP000694865">
    <property type="component" value="Unplaced"/>
</dbReference>
<dbReference type="PANTHER" id="PTHR45951:SF7">
    <property type="entry name" value="SSD DOMAIN-CONTAINING PROTEIN"/>
    <property type="match status" value="1"/>
</dbReference>
<evidence type="ECO:0000256" key="7">
    <source>
        <dbReference type="SAM" id="Phobius"/>
    </source>
</evidence>
<organism evidence="9 10">
    <name type="scientific">Saccoglossus kowalevskii</name>
    <name type="common">Acorn worm</name>
    <dbReference type="NCBI Taxonomy" id="10224"/>
    <lineage>
        <taxon>Eukaryota</taxon>
        <taxon>Metazoa</taxon>
        <taxon>Hemichordata</taxon>
        <taxon>Enteropneusta</taxon>
        <taxon>Harrimaniidae</taxon>
        <taxon>Saccoglossus</taxon>
    </lineage>
</organism>
<feature type="transmembrane region" description="Helical" evidence="7">
    <location>
        <begin position="90"/>
        <end position="111"/>
    </location>
</feature>
<feature type="transmembrane region" description="Helical" evidence="7">
    <location>
        <begin position="999"/>
        <end position="1022"/>
    </location>
</feature>
<keyword evidence="2 7" id="KW-0812">Transmembrane</keyword>
<feature type="transmembrane region" description="Helical" evidence="7">
    <location>
        <begin position="876"/>
        <end position="896"/>
    </location>
</feature>
<dbReference type="Gene3D" id="1.20.1640.10">
    <property type="entry name" value="Multidrug efflux transporter AcrB transmembrane domain"/>
    <property type="match status" value="2"/>
</dbReference>
<evidence type="ECO:0000313" key="9">
    <source>
        <dbReference type="Proteomes" id="UP000694865"/>
    </source>
</evidence>
<dbReference type="InterPro" id="IPR052081">
    <property type="entry name" value="Dispatched_Hh_regulator"/>
</dbReference>
<feature type="transmembrane region" description="Helical" evidence="7">
    <location>
        <begin position="903"/>
        <end position="923"/>
    </location>
</feature>
<evidence type="ECO:0000256" key="1">
    <source>
        <dbReference type="ARBA" id="ARBA00004141"/>
    </source>
</evidence>
<feature type="transmembrane region" description="Helical" evidence="7">
    <location>
        <begin position="564"/>
        <end position="585"/>
    </location>
</feature>
<accession>A0ABM0GSP0</accession>
<name>A0ABM0GSP0_SACKO</name>
<evidence type="ECO:0000256" key="4">
    <source>
        <dbReference type="ARBA" id="ARBA00023136"/>
    </source>
</evidence>
<dbReference type="GeneID" id="100372582"/>
<dbReference type="RefSeq" id="XP_002736516.1">
    <property type="nucleotide sequence ID" value="XM_002736470.2"/>
</dbReference>
<feature type="transmembrane region" description="Helical" evidence="7">
    <location>
        <begin position="447"/>
        <end position="468"/>
    </location>
</feature>
<reference evidence="10" key="1">
    <citation type="submission" date="2025-08" db="UniProtKB">
        <authorList>
            <consortium name="RefSeq"/>
        </authorList>
    </citation>
    <scope>IDENTIFICATION</scope>
    <source>
        <tissue evidence="10">Testes</tissue>
    </source>
</reference>